<protein>
    <recommendedName>
        <fullName evidence="1">MULE transposase domain-containing protein</fullName>
    </recommendedName>
</protein>
<accession>A0AAE0ABI2</accession>
<sequence length="124" mass="14137">MRPVITVDDTHLKGSYKGTMFMDASMDGNEQIYPLAFGFGDSENNESWEWFLEILRGAIGYVKDLVFIFNQHQSIQAGVEKIFPYAAHTFCIWHLSENVKKTFHKKDLGGHVPTLCQSIHSTLI</sequence>
<comment type="caution">
    <text evidence="2">The sequence shown here is derived from an EMBL/GenBank/DDBJ whole genome shotgun (WGS) entry which is preliminary data.</text>
</comment>
<reference evidence="2" key="1">
    <citation type="journal article" date="2023" name="Plant J.">
        <title>Genome sequences and population genomics provide insights into the demographic history, inbreeding, and mutation load of two 'living fossil' tree species of Dipteronia.</title>
        <authorList>
            <person name="Feng Y."/>
            <person name="Comes H.P."/>
            <person name="Chen J."/>
            <person name="Zhu S."/>
            <person name="Lu R."/>
            <person name="Zhang X."/>
            <person name="Li P."/>
            <person name="Qiu J."/>
            <person name="Olsen K.M."/>
            <person name="Qiu Y."/>
        </authorList>
    </citation>
    <scope>NUCLEOTIDE SEQUENCE</scope>
    <source>
        <strain evidence="2">NBL</strain>
    </source>
</reference>
<dbReference type="PANTHER" id="PTHR31973:SF187">
    <property type="entry name" value="MUTATOR TRANSPOSASE MUDRA PROTEIN"/>
    <property type="match status" value="1"/>
</dbReference>
<proteinExistence type="predicted"/>
<evidence type="ECO:0000313" key="2">
    <source>
        <dbReference type="EMBL" id="KAK3210834.1"/>
    </source>
</evidence>
<dbReference type="Pfam" id="PF10551">
    <property type="entry name" value="MULE"/>
    <property type="match status" value="1"/>
</dbReference>
<evidence type="ECO:0000313" key="3">
    <source>
        <dbReference type="Proteomes" id="UP001281410"/>
    </source>
</evidence>
<organism evidence="2 3">
    <name type="scientific">Dipteronia sinensis</name>
    <dbReference type="NCBI Taxonomy" id="43782"/>
    <lineage>
        <taxon>Eukaryota</taxon>
        <taxon>Viridiplantae</taxon>
        <taxon>Streptophyta</taxon>
        <taxon>Embryophyta</taxon>
        <taxon>Tracheophyta</taxon>
        <taxon>Spermatophyta</taxon>
        <taxon>Magnoliopsida</taxon>
        <taxon>eudicotyledons</taxon>
        <taxon>Gunneridae</taxon>
        <taxon>Pentapetalae</taxon>
        <taxon>rosids</taxon>
        <taxon>malvids</taxon>
        <taxon>Sapindales</taxon>
        <taxon>Sapindaceae</taxon>
        <taxon>Hippocastanoideae</taxon>
        <taxon>Acereae</taxon>
        <taxon>Dipteronia</taxon>
    </lineage>
</organism>
<dbReference type="AlphaFoldDB" id="A0AAE0ABI2"/>
<dbReference type="InterPro" id="IPR018289">
    <property type="entry name" value="MULE_transposase_dom"/>
</dbReference>
<feature type="domain" description="MULE transposase" evidence="1">
    <location>
        <begin position="4"/>
        <end position="98"/>
    </location>
</feature>
<dbReference type="Proteomes" id="UP001281410">
    <property type="component" value="Unassembled WGS sequence"/>
</dbReference>
<dbReference type="PANTHER" id="PTHR31973">
    <property type="entry name" value="POLYPROTEIN, PUTATIVE-RELATED"/>
    <property type="match status" value="1"/>
</dbReference>
<evidence type="ECO:0000259" key="1">
    <source>
        <dbReference type="Pfam" id="PF10551"/>
    </source>
</evidence>
<name>A0AAE0ABI2_9ROSI</name>
<gene>
    <name evidence="2" type="ORF">Dsin_015540</name>
</gene>
<keyword evidence="3" id="KW-1185">Reference proteome</keyword>
<dbReference type="EMBL" id="JANJYJ010000005">
    <property type="protein sequence ID" value="KAK3210834.1"/>
    <property type="molecule type" value="Genomic_DNA"/>
</dbReference>